<organism evidence="2 3">
    <name type="scientific">Rhodoferax koreensis</name>
    <dbReference type="NCBI Taxonomy" id="1842727"/>
    <lineage>
        <taxon>Bacteria</taxon>
        <taxon>Pseudomonadati</taxon>
        <taxon>Pseudomonadota</taxon>
        <taxon>Betaproteobacteria</taxon>
        <taxon>Burkholderiales</taxon>
        <taxon>Comamonadaceae</taxon>
        <taxon>Rhodoferax</taxon>
    </lineage>
</organism>
<keyword evidence="1" id="KW-1133">Transmembrane helix</keyword>
<keyword evidence="3" id="KW-1185">Reference proteome</keyword>
<keyword evidence="1" id="KW-0472">Membrane</keyword>
<name>A0A1P8K239_9BURK</name>
<protein>
    <submittedName>
        <fullName evidence="2">Uncharacterized protein</fullName>
    </submittedName>
</protein>
<evidence type="ECO:0000313" key="3">
    <source>
        <dbReference type="Proteomes" id="UP000186609"/>
    </source>
</evidence>
<proteinExistence type="predicted"/>
<evidence type="ECO:0000313" key="2">
    <source>
        <dbReference type="EMBL" id="APW40082.1"/>
    </source>
</evidence>
<dbReference type="KEGG" id="rhy:RD110_25140"/>
<keyword evidence="1" id="KW-0812">Transmembrane</keyword>
<gene>
    <name evidence="2" type="ORF">RD110_25140</name>
</gene>
<reference evidence="2 3" key="1">
    <citation type="submission" date="2017-01" db="EMBL/GenBank/DDBJ databases">
        <authorList>
            <person name="Mah S.A."/>
            <person name="Swanson W.J."/>
            <person name="Moy G.W."/>
            <person name="Vacquier V.D."/>
        </authorList>
    </citation>
    <scope>NUCLEOTIDE SEQUENCE [LARGE SCALE GENOMIC DNA]</scope>
    <source>
        <strain evidence="2 3">DCY110</strain>
    </source>
</reference>
<dbReference type="Proteomes" id="UP000186609">
    <property type="component" value="Chromosome"/>
</dbReference>
<feature type="transmembrane region" description="Helical" evidence="1">
    <location>
        <begin position="46"/>
        <end position="74"/>
    </location>
</feature>
<evidence type="ECO:0000256" key="1">
    <source>
        <dbReference type="SAM" id="Phobius"/>
    </source>
</evidence>
<sequence length="88" mass="10021">MLDVVFGRNPAHDGRRARKETAMKPEQERFWEVDLVALLVQWWKDIAIFVATALTFVVLALPVIIPALIMWFLLSINFTINGGMTLPP</sequence>
<dbReference type="EMBL" id="CP019236">
    <property type="protein sequence ID" value="APW40082.1"/>
    <property type="molecule type" value="Genomic_DNA"/>
</dbReference>
<accession>A0A1P8K239</accession>
<dbReference type="AlphaFoldDB" id="A0A1P8K239"/>